<dbReference type="Proteomes" id="UP000000391">
    <property type="component" value="Plasmid pMETEV01"/>
</dbReference>
<sequence length="398" mass="45360" precursor="true">MKSIYYLALAIICLIIATGTISAQPFENNGWKNNPNLDFTEGGNFEDDFDADMMAEWWYLNGDTKLVGQNGEKKDFSFFVVLAHQEINETLQTNLGAEKPQSYMLSFNGLYFDGETEADFNFIDTNVSRENVTNYIAFGTPYVNYNYPDGSKSLTGNHLSGYHLDYETDRVDMDLYFQTNVDKTVDESVNSLNFTTYERSYGRLHGKITIDGVDYRVTQANGYMDHMIPSNNINHNYGELSWTTNMHGWSWSEVTTKNYQTIAYAVRGIDDGYDNYSYKHLTLLDKHTGKVLEEYSGNEIKINETNLIDTGYPDNTRSNNITRPETVTFSTSDSRLNVTITASQVAEFDYDPVSPFGKPVGFVDFMSHQPDGALIEYKGDRETGSAFYEYLVSDRVLW</sequence>
<dbReference type="SUPFAM" id="SSF159245">
    <property type="entry name" value="AttH-like"/>
    <property type="match status" value="1"/>
</dbReference>
<dbReference type="AlphaFoldDB" id="D7EC06"/>
<organism evidence="1 2">
    <name type="scientific">Methanohalobium evestigatum (strain ATCC BAA-1072 / DSM 3721 / NBRC 107634 / OCM 161 / Z-7303)</name>
    <dbReference type="NCBI Taxonomy" id="644295"/>
    <lineage>
        <taxon>Archaea</taxon>
        <taxon>Methanobacteriati</taxon>
        <taxon>Methanobacteriota</taxon>
        <taxon>Stenosarchaea group</taxon>
        <taxon>Methanomicrobia</taxon>
        <taxon>Methanosarcinales</taxon>
        <taxon>Methanosarcinaceae</taxon>
        <taxon>Methanohalobium</taxon>
    </lineage>
</organism>
<dbReference type="KEGG" id="mev:Metev_2316"/>
<protein>
    <recommendedName>
        <fullName evidence="3">AttH domain-containing protein</fullName>
    </recommendedName>
</protein>
<geneLocation type="plasmid" evidence="1 2">
    <name>pMETEV01</name>
</geneLocation>
<name>D7EC06_METEZ</name>
<dbReference type="OrthoDB" id="135072at2157"/>
<dbReference type="Gene3D" id="2.40.370.10">
    <property type="entry name" value="AttH-like domain"/>
    <property type="match status" value="1"/>
</dbReference>
<proteinExistence type="predicted"/>
<gene>
    <name evidence="1" type="ordered locus">Metev_2316</name>
</gene>
<evidence type="ECO:0000313" key="1">
    <source>
        <dbReference type="EMBL" id="ADI75128.1"/>
    </source>
</evidence>
<dbReference type="EMBL" id="CP002070">
    <property type="protein sequence ID" value="ADI75128.1"/>
    <property type="molecule type" value="Genomic_DNA"/>
</dbReference>
<reference evidence="1 2" key="1">
    <citation type="submission" date="2010-06" db="EMBL/GenBank/DDBJ databases">
        <title>Complete sequence plasmid of Methanohalobium evestigatum Z-7303.</title>
        <authorList>
            <consortium name="US DOE Joint Genome Institute"/>
            <person name="Lucas S."/>
            <person name="Copeland A."/>
            <person name="Lapidus A."/>
            <person name="Cheng J.-F."/>
            <person name="Bruce D."/>
            <person name="Goodwin L."/>
            <person name="Pitluck S."/>
            <person name="Saunders E."/>
            <person name="Detter J.C."/>
            <person name="Han C."/>
            <person name="Tapia R."/>
            <person name="Land M."/>
            <person name="Hauser L."/>
            <person name="Kyrpides N."/>
            <person name="Mikhailova N."/>
            <person name="Sieprawska-Lupa M."/>
            <person name="Whitman W.B."/>
            <person name="Anderson I."/>
            <person name="Woyke T."/>
        </authorList>
    </citation>
    <scope>NUCLEOTIDE SEQUENCE [LARGE SCALE GENOMIC DNA]</scope>
    <source>
        <strain evidence="2">ATCC BAA-1072 / DSM 3721 / NBRC 107634 / OCM 161 / Z-7303</strain>
        <plasmid evidence="2">Plasmid pMETEV01</plasmid>
    </source>
</reference>
<evidence type="ECO:0000313" key="2">
    <source>
        <dbReference type="Proteomes" id="UP000000391"/>
    </source>
</evidence>
<evidence type="ECO:0008006" key="3">
    <source>
        <dbReference type="Google" id="ProtNLM"/>
    </source>
</evidence>
<dbReference type="InterPro" id="IPR023374">
    <property type="entry name" value="AttH-like_dom_sf"/>
</dbReference>
<dbReference type="GeneID" id="9347973"/>
<keyword evidence="1" id="KW-0614">Plasmid</keyword>
<dbReference type="HOGENOM" id="CLU_741059_0_0_2"/>
<accession>D7EC06</accession>
<dbReference type="RefSeq" id="WP_013195693.1">
    <property type="nucleotide sequence ID" value="NC_014254.1"/>
</dbReference>
<keyword evidence="2" id="KW-1185">Reference proteome</keyword>